<dbReference type="AlphaFoldDB" id="A0A915Q7K0"/>
<accession>A0A915Q7K0</accession>
<feature type="region of interest" description="Disordered" evidence="9">
    <location>
        <begin position="1"/>
        <end position="28"/>
    </location>
</feature>
<dbReference type="InterPro" id="IPR039728">
    <property type="entry name" value="GLG1"/>
</dbReference>
<reference evidence="12" key="1">
    <citation type="submission" date="2022-11" db="UniProtKB">
        <authorList>
            <consortium name="WormBaseParasite"/>
        </authorList>
    </citation>
    <scope>IDENTIFICATION</scope>
</reference>
<evidence type="ECO:0000256" key="6">
    <source>
        <dbReference type="ARBA" id="ARBA00023136"/>
    </source>
</evidence>
<keyword evidence="7" id="KW-0325">Glycoprotein</keyword>
<evidence type="ECO:0000256" key="7">
    <source>
        <dbReference type="ARBA" id="ARBA00023180"/>
    </source>
</evidence>
<dbReference type="GO" id="GO:0000139">
    <property type="term" value="C:Golgi membrane"/>
    <property type="evidence" value="ECO:0007669"/>
    <property type="project" value="InterPro"/>
</dbReference>
<sequence length="1148" mass="131873">MQENLPGAQPAEQMLPPQHLQPQVPAQQTVAPALMQQRQAELSVNLPNGQEQEPEVSRKHLTEYEECKEDIHKYCSRPGVELRSDMSVLECLQDIKLSETELLTAPCEHLVWDFKVNLTQDDQFRHASKLFCKDEMVANPALAQCAEKTEPGYALSYRSARLAFSDFRVVGPFVAVCKSTIQRLQCGTLTPPSAHAKLLRHTLECLISKIYQTQRKDPDATPIVDEACQHEIMRIAELQTEDFHLDRPLYFACREDREKFCKTVQSGQGKVLECLLTHRTDPFMEPECSKLLAERANMMGQNYRLSHPLLNGCAAELKEFNCAPSALFPRSPNFHLSWVLLCLENAVHANPGRVSEKCQHEMVSHRKMMMTEFRLSPEVVLTCGREIDLFCSPKNDIEVEGRTLHCLLRHAQMRDGNQRVGPQCIQALQTVMKVADIGSNYKVDEVLYTSCRSLLDGPCAMDALSEADTLGCLMKHMDFDMPKECEQRLLEVQYFISRDWTLDPQLYSACYDDAVSKCSANANWHQQTNQQGPDPGPVVLACLYRAAYNDRNPLKPECALKVRLTLRTRAERVNLVPDIESSCREALSEYCSADVKPMQEMRCLQEYFQQDMFKKKYAKCSAAVNDYTKMMAKDTLLNQPLVKACRPVISKYCQEYFNEEIDHGDLLGCLLDNKNRPEMTSKCRSYVNRFEIITLRDFKFDERFAHYCSSDIKKYCTEFSIDKAEIIRCLSTVMFEHKVLGTPDDLQKDCKKYLKTAYLHQEQFDDKSHMLDADPKLMKKCSQELDRLGCRKEKYFEDVVECLRMKYDELGLECKAVIFMREKIEAVDNQFDDELQRHCRADIDKHCHAEEGDQVLECLKNMKILRSLSPKCQEIVIERMREQAKDVRLNVGLLEACRVEAEQYCPDDYKKINDPQYAKKTLEGVFIMCLRSQYVDSQKSIHLNAKCKDEIASIILESEFDVQLDPQLYKACKNVISKHCSNNVITRGGTFDSVLECLKADFKLGSIGDADCTRQIARRLQEALVDIHLDPVLHEACANDIQRLCYDVPPGQSRLVVCLLDSLKSYSAKLSPTCRDKLTERNSLWDKAYREQQMVLPKSFAEMMNIVVSHPQRNSLFTWFSAFVLILFFIGCCCGRATKRIKRELKNR</sequence>
<dbReference type="Pfam" id="PF00839">
    <property type="entry name" value="Cys_rich_FGFR"/>
    <property type="match status" value="11"/>
</dbReference>
<name>A0A915Q7K0_9BILA</name>
<dbReference type="InterPro" id="IPR017873">
    <property type="entry name" value="Cys-rich_GLG1_repeat_euk"/>
</dbReference>
<feature type="repeat" description="Cys-rich GLG1" evidence="8">
    <location>
        <begin position="353"/>
        <end position="415"/>
    </location>
</feature>
<evidence type="ECO:0000256" key="3">
    <source>
        <dbReference type="ARBA" id="ARBA00022729"/>
    </source>
</evidence>
<dbReference type="PANTHER" id="PTHR11884:SF1">
    <property type="entry name" value="GOLGI APPARATUS PROTEIN 1"/>
    <property type="match status" value="1"/>
</dbReference>
<dbReference type="WBParaSite" id="sdigi.contig81.g3881.t1">
    <property type="protein sequence ID" value="sdigi.contig81.g3881.t1"/>
    <property type="gene ID" value="sdigi.contig81.g3881"/>
</dbReference>
<evidence type="ECO:0000256" key="1">
    <source>
        <dbReference type="ARBA" id="ARBA00004479"/>
    </source>
</evidence>
<evidence type="ECO:0000256" key="4">
    <source>
        <dbReference type="ARBA" id="ARBA00022737"/>
    </source>
</evidence>
<dbReference type="PROSITE" id="PS51289">
    <property type="entry name" value="GLG1_C_RICH"/>
    <property type="match status" value="7"/>
</dbReference>
<protein>
    <submittedName>
        <fullName evidence="12">Golgi apparatus protein 1</fullName>
    </submittedName>
</protein>
<keyword evidence="3" id="KW-0732">Signal</keyword>
<keyword evidence="5 10" id="KW-1133">Transmembrane helix</keyword>
<evidence type="ECO:0000256" key="8">
    <source>
        <dbReference type="PROSITE-ProRule" id="PRU00622"/>
    </source>
</evidence>
<keyword evidence="6 10" id="KW-0472">Membrane</keyword>
<feature type="repeat" description="Cys-rich GLG1" evidence="8">
    <location>
        <begin position="809"/>
        <end position="867"/>
    </location>
</feature>
<evidence type="ECO:0000256" key="5">
    <source>
        <dbReference type="ARBA" id="ARBA00022989"/>
    </source>
</evidence>
<dbReference type="GO" id="GO:0017134">
    <property type="term" value="F:fibroblast growth factor binding"/>
    <property type="evidence" value="ECO:0007669"/>
    <property type="project" value="TreeGrafter"/>
</dbReference>
<feature type="repeat" description="Cys-rich GLG1" evidence="8">
    <location>
        <begin position="942"/>
        <end position="1006"/>
    </location>
</feature>
<keyword evidence="4" id="KW-0677">Repeat</keyword>
<evidence type="ECO:0000256" key="10">
    <source>
        <dbReference type="SAM" id="Phobius"/>
    </source>
</evidence>
<feature type="repeat" description="Cys-rich GLG1" evidence="8">
    <location>
        <begin position="223"/>
        <end position="283"/>
    </location>
</feature>
<organism evidence="11 12">
    <name type="scientific">Setaria digitata</name>
    <dbReference type="NCBI Taxonomy" id="48799"/>
    <lineage>
        <taxon>Eukaryota</taxon>
        <taxon>Metazoa</taxon>
        <taxon>Ecdysozoa</taxon>
        <taxon>Nematoda</taxon>
        <taxon>Chromadorea</taxon>
        <taxon>Rhabditida</taxon>
        <taxon>Spirurina</taxon>
        <taxon>Spiruromorpha</taxon>
        <taxon>Filarioidea</taxon>
        <taxon>Setariidae</taxon>
        <taxon>Setaria</taxon>
    </lineage>
</organism>
<keyword evidence="11" id="KW-1185">Reference proteome</keyword>
<feature type="repeat" description="Cys-rich GLG1" evidence="8">
    <location>
        <begin position="1007"/>
        <end position="1067"/>
    </location>
</feature>
<evidence type="ECO:0000256" key="2">
    <source>
        <dbReference type="ARBA" id="ARBA00022692"/>
    </source>
</evidence>
<proteinExistence type="predicted"/>
<feature type="transmembrane region" description="Helical" evidence="10">
    <location>
        <begin position="1116"/>
        <end position="1138"/>
    </location>
</feature>
<keyword evidence="2 10" id="KW-0812">Transmembrane</keyword>
<evidence type="ECO:0000313" key="11">
    <source>
        <dbReference type="Proteomes" id="UP000887581"/>
    </source>
</evidence>
<dbReference type="Proteomes" id="UP000887581">
    <property type="component" value="Unplaced"/>
</dbReference>
<feature type="repeat" description="Cys-rich GLG1" evidence="8">
    <location>
        <begin position="678"/>
        <end position="738"/>
    </location>
</feature>
<evidence type="ECO:0000256" key="9">
    <source>
        <dbReference type="SAM" id="MobiDB-lite"/>
    </source>
</evidence>
<comment type="subcellular location">
    <subcellularLocation>
        <location evidence="1">Membrane</location>
        <topology evidence="1">Single-pass type I membrane protein</topology>
    </subcellularLocation>
</comment>
<dbReference type="PANTHER" id="PTHR11884">
    <property type="entry name" value="SELECTIN LIGAND RELATED"/>
    <property type="match status" value="1"/>
</dbReference>
<evidence type="ECO:0000313" key="12">
    <source>
        <dbReference type="WBParaSite" id="sdigi.contig81.g3881.t1"/>
    </source>
</evidence>
<dbReference type="InterPro" id="IPR001893">
    <property type="entry name" value="Cys-rich_GLG1_repeat"/>
</dbReference>
<feature type="repeat" description="Cys-rich GLG1" evidence="8">
    <location>
        <begin position="480"/>
        <end position="551"/>
    </location>
</feature>